<dbReference type="Proteomes" id="UP000694571">
    <property type="component" value="Unplaced"/>
</dbReference>
<dbReference type="FunFam" id="1.20.5.370:FF:000003">
    <property type="entry name" value="Myosin heavy chain"/>
    <property type="match status" value="1"/>
</dbReference>
<gene>
    <name evidence="25" type="primary">LOC100736765</name>
</gene>
<dbReference type="FunFam" id="1.20.5.4820:FF:000001">
    <property type="entry name" value="Myosin heavy chain"/>
    <property type="match status" value="1"/>
</dbReference>
<dbReference type="GO" id="GO:0005516">
    <property type="term" value="F:calmodulin binding"/>
    <property type="evidence" value="ECO:0007669"/>
    <property type="project" value="UniProtKB-KW"/>
</dbReference>
<feature type="compositionally biased region" description="Basic and acidic residues" evidence="22">
    <location>
        <begin position="2041"/>
        <end position="2055"/>
    </location>
</feature>
<dbReference type="InterPro" id="IPR001609">
    <property type="entry name" value="Myosin_head_motor_dom-like"/>
</dbReference>
<dbReference type="InterPro" id="IPR027417">
    <property type="entry name" value="P-loop_NTPase"/>
</dbReference>
<dbReference type="PROSITE" id="PS51844">
    <property type="entry name" value="SH3_LIKE"/>
    <property type="match status" value="1"/>
</dbReference>
<dbReference type="Gene3D" id="1.10.10.820">
    <property type="match status" value="1"/>
</dbReference>
<evidence type="ECO:0000256" key="12">
    <source>
        <dbReference type="ARBA" id="ARBA00023175"/>
    </source>
</evidence>
<evidence type="ECO:0000256" key="21">
    <source>
        <dbReference type="SAM" id="Coils"/>
    </source>
</evidence>
<sequence length="2055" mass="236194">MVDAEMAAFGEAAPYLRKSEKERLEAQTRPFDLKKDVYVPDDKEEFVKAKILSREGGKVTAETEHGKTVTVKEDQVLQQNPPKFDKIEDMAMLTFLHEPAVLYNLKERYASWMIYTYSGLFCVTINPYKWLPVYNAEVVAAYRGKKRSEAPPHIFSISDNAYQYMLTDRENQSILITGESGAGKTVNTKRVIQYFAVIAAIGDRSKKEQTPGKGTLEDQIIQANPALEAFGNAKTVRNDNSSRFGKFIRIHFGATGKLASADIETYLLEKSRVIFQLKAERDYHIFYQILSNKKPELLDMLLITNNPYDYAFISQGETTVASIDDAEELMATDNAFDVLGFTSEEKNSMYKLTGAIMHFGNMKFKLKQREEQAEPDGTEEADKSAYLMGLNSADLLKGLCHPRVKVGNEYVTKGQNVQQVMYATGALAKAVYEKMFNWMVTRINTTLETKQPRQYFIGVLDIAGFEIFDFNSFEQLCINFTNEKLQQFFNHHMFVLEQEEYKKEGIEWEFIDFGMDLQACIDLIEKPMGIMSILEEECMFPKATDMTFKAKLYDNHLGKSNNFQKPRNIKGKPEAHFSLIHYAGTVDYNIIGWLEKNKDPLNETVVGLYQKSSLKLMATLFSSYASADVGDSSKGKGGKKKGSSFQTVSALHRENLNKLMTNLRTTHPHFVRCIIPNERKAPGVMDNPLVMHQLRCNGVLEGIRICRKGFPNRILYGDFRQRYRILNPAAIPEGQFIDSRKGAEKLLGSLDIDHNQYKFGHTKVFFKAGLLGLLEEMRDERLSRILTRIQAQARGQLMRIEFKKILERRDALLVIQWNIRAFMGVKNWPWMKLYFKIKPLLKSAETEKEMATMKEEFGRLKETLEKSEARRKELEEKMVSLLQEKNDLQLQVQAEQDNLNDAEERCDQLIKNKIQLEAKVKEMTERLEDEEEMNAELTAKKRKLEDECSELKKDIDDLELTLAKVEKEKHATENKVKNLTEEMAGLDEIIAKLTKEKKALQEAHQQALDDLQAEEDKVNTLTKSKVKLEQQVDDLEGSLEQEKKVRMDLERAKRKLEGDLKLTQESIMDLENDKLQLEEKLKKKEFEINQQNSKIEDEQALALQLQKKLKENQARIEELEEELEAERTARAKVEKLRSDLSRELEEISERLEEAGGATSVQIEMNKKREAEFQKMRRDLEEATLQHEATAAALRKKHADSVAELGEQIDNLQRVKQKLEKEKSEFKLELDDVTSNMEQIIKAKVGCALLSLPSFLSQPHRHLPSTSSPCCRSYSHPLHHSLVSLSLASSMPSTCVSILITSPFFNSCTLFRLRLSSPAPFQPPHPLPLLCSPQLGPPSLPSTGGPSPSHIHLSCVPYCLKANLEKMSRTLEDQANEYRAKLEEAQRSLNDFSTQRAKLQTENGELSRQLEEKEALISQLTRGKLSYTQQLEDLKRQLEEEGKAKNALAHALQSARHDCDLLREQYEEETEAKAELQRVLSKANSEVAQWRTKYETDAIQRTEELEEAKKKLAQRLQDAEEAVEAVNAKCSSLEKTKHRLQNEIEDLMVDVERSNAAAAALDKKQRNFDKILAEWKQKYEESQSELESSQKEARSLSTELFKLKNAYEESLEHLETFKRENKNLQEEISDLTEQLGSSGKTIHELEKVRKQLEVEKLELQSALEEAEASLEHEEGKILRAQLEFNQIKAEIERKLVEKDEEMEQAKRNHLRVVDSLQTSLDAETRSRNEALRVKKKMEGDLNEMEIQLSHANRMAAEAQKQVKSLQSLLKDTQIQLDDAVRANDDLKENIAIVERRNNLLQAELEELRAVVEQTERSRKLAEQELIETSERVQLLHSQNTSLINQKKKMESDLTQLQSEVEEAVQECRNAEEKAKKAITDAAMMAEELKKEQDTSAHLERMKKNMEQTIKDLQHRLDEAEQIALKGGKKQLQKLEARVRELENELEAEQKRNAESVKGMRKSERRIKELTYQTEEDRKNLLRLQDLVDKLQLKVKAYKRQAEEAEEQANTNLSKFRKVQHELDEAEERADIAESQVNKLRAKSRDIGAKQKMHDEE</sequence>
<dbReference type="FunFam" id="2.30.30.360:FF:000001">
    <property type="entry name" value="Myosin heavy chain"/>
    <property type="match status" value="1"/>
</dbReference>
<keyword evidence="10 21" id="KW-0175">Coiled coil</keyword>
<comment type="function">
    <text evidence="15">Muscle contraction.</text>
</comment>
<dbReference type="SMART" id="SM00242">
    <property type="entry name" value="MYSc"/>
    <property type="match status" value="1"/>
</dbReference>
<keyword evidence="8 20" id="KW-0067">ATP-binding</keyword>
<dbReference type="FunFam" id="1.20.58.530:FF:000001">
    <property type="entry name" value="Myosin heavy chain"/>
    <property type="match status" value="1"/>
</dbReference>
<name>A0A8D1MZD0_PIG</name>
<evidence type="ECO:0000256" key="22">
    <source>
        <dbReference type="SAM" id="MobiDB-lite"/>
    </source>
</evidence>
<feature type="binding site" evidence="20">
    <location>
        <begin position="178"/>
        <end position="185"/>
    </location>
    <ligand>
        <name>ATP</name>
        <dbReference type="ChEBI" id="CHEBI:30616"/>
    </ligand>
</feature>
<evidence type="ECO:0000256" key="15">
    <source>
        <dbReference type="ARBA" id="ARBA00037488"/>
    </source>
</evidence>
<keyword evidence="4" id="KW-0488">Methylation</keyword>
<proteinExistence type="inferred from homology"/>
<evidence type="ECO:0000256" key="20">
    <source>
        <dbReference type="PROSITE-ProRule" id="PRU00782"/>
    </source>
</evidence>
<dbReference type="CDD" id="cd01377">
    <property type="entry name" value="MYSc_class_II"/>
    <property type="match status" value="1"/>
</dbReference>
<evidence type="ECO:0000256" key="16">
    <source>
        <dbReference type="ARBA" id="ARBA00038612"/>
    </source>
</evidence>
<dbReference type="FunFam" id="1.20.5.370:FF:000007">
    <property type="entry name" value="Myosin heavy chain"/>
    <property type="match status" value="1"/>
</dbReference>
<dbReference type="InterPro" id="IPR004009">
    <property type="entry name" value="SH3_Myosin"/>
</dbReference>
<dbReference type="Gene3D" id="1.20.5.340">
    <property type="match status" value="5"/>
</dbReference>
<dbReference type="PANTHER" id="PTHR45615:SF69">
    <property type="entry name" value="MYOSIN-6"/>
    <property type="match status" value="1"/>
</dbReference>
<dbReference type="FunFam" id="1.20.5.370:FF:000001">
    <property type="entry name" value="Myosin heavy chain"/>
    <property type="match status" value="1"/>
</dbReference>
<dbReference type="Pfam" id="PF02736">
    <property type="entry name" value="Myosin_N"/>
    <property type="match status" value="1"/>
</dbReference>
<dbReference type="FunFam" id="1.20.5.340:FF:000006">
    <property type="entry name" value="Myosin heavy chain"/>
    <property type="match status" value="1"/>
</dbReference>
<dbReference type="GO" id="GO:0051015">
    <property type="term" value="F:actin filament binding"/>
    <property type="evidence" value="ECO:0007669"/>
    <property type="project" value="InterPro"/>
</dbReference>
<dbReference type="Gene3D" id="2.30.30.360">
    <property type="entry name" value="Myosin S1 fragment, N-terminal"/>
    <property type="match status" value="1"/>
</dbReference>
<dbReference type="FunFam" id="1.20.120.720:FF:000001">
    <property type="entry name" value="Myosin heavy chain, muscle"/>
    <property type="match status" value="1"/>
</dbReference>
<evidence type="ECO:0000256" key="4">
    <source>
        <dbReference type="ARBA" id="ARBA00022481"/>
    </source>
</evidence>
<dbReference type="PROSITE" id="PS50096">
    <property type="entry name" value="IQ"/>
    <property type="match status" value="1"/>
</dbReference>
<keyword evidence="11 20" id="KW-0518">Myosin</keyword>
<dbReference type="InterPro" id="IPR008989">
    <property type="entry name" value="Myosin_S1_N"/>
</dbReference>
<evidence type="ECO:0000256" key="7">
    <source>
        <dbReference type="ARBA" id="ARBA00022741"/>
    </source>
</evidence>
<dbReference type="Pfam" id="PF01576">
    <property type="entry name" value="Myosin_tail_1"/>
    <property type="match status" value="2"/>
</dbReference>
<evidence type="ECO:0000256" key="10">
    <source>
        <dbReference type="ARBA" id="ARBA00023054"/>
    </source>
</evidence>
<reference evidence="25" key="1">
    <citation type="submission" date="2025-05" db="UniProtKB">
        <authorList>
            <consortium name="Ensembl"/>
        </authorList>
    </citation>
    <scope>IDENTIFICATION</scope>
</reference>
<evidence type="ECO:0000259" key="23">
    <source>
        <dbReference type="PROSITE" id="PS51456"/>
    </source>
</evidence>
<dbReference type="Ensembl" id="ENSSSCT00050070191.1">
    <property type="protein sequence ID" value="ENSSSCP00050030156.1"/>
    <property type="gene ID" value="ENSSSCG00050051539.1"/>
</dbReference>
<organism evidence="25 26">
    <name type="scientific">Sus scrofa</name>
    <name type="common">Pig</name>
    <dbReference type="NCBI Taxonomy" id="9823"/>
    <lineage>
        <taxon>Eukaryota</taxon>
        <taxon>Metazoa</taxon>
        <taxon>Chordata</taxon>
        <taxon>Craniata</taxon>
        <taxon>Vertebrata</taxon>
        <taxon>Euteleostomi</taxon>
        <taxon>Mammalia</taxon>
        <taxon>Eutheria</taxon>
        <taxon>Laurasiatheria</taxon>
        <taxon>Artiodactyla</taxon>
        <taxon>Suina</taxon>
        <taxon>Suidae</taxon>
        <taxon>Sus</taxon>
    </lineage>
</organism>
<feature type="region of interest" description="Disordered" evidence="22">
    <location>
        <begin position="2024"/>
        <end position="2055"/>
    </location>
</feature>
<dbReference type="GO" id="GO:0003774">
    <property type="term" value="F:cytoskeletal motor activity"/>
    <property type="evidence" value="ECO:0007669"/>
    <property type="project" value="UniProtKB-UniRule"/>
</dbReference>
<keyword evidence="3" id="KW-0787">Thick filament</keyword>
<dbReference type="SUPFAM" id="SSF52540">
    <property type="entry name" value="P-loop containing nucleoside triphosphate hydrolases"/>
    <property type="match status" value="1"/>
</dbReference>
<evidence type="ECO:0000256" key="3">
    <source>
        <dbReference type="ARBA" id="ARBA00022433"/>
    </source>
</evidence>
<evidence type="ECO:0000256" key="6">
    <source>
        <dbReference type="ARBA" id="ARBA00022553"/>
    </source>
</evidence>
<keyword evidence="5" id="KW-0963">Cytoplasm</keyword>
<keyword evidence="6" id="KW-0597">Phosphoprotein</keyword>
<keyword evidence="7 20" id="KW-0547">Nucleotide-binding</keyword>
<dbReference type="GO" id="GO:0032982">
    <property type="term" value="C:myosin filament"/>
    <property type="evidence" value="ECO:0007669"/>
    <property type="project" value="UniProtKB-KW"/>
</dbReference>
<evidence type="ECO:0000259" key="24">
    <source>
        <dbReference type="PROSITE" id="PS51844"/>
    </source>
</evidence>
<comment type="subunit">
    <text evidence="16">Muscle myosin is a hexameric protein that consists of 2 heavy chain subunits (MHC), 2 alkali light chain subunits (MLC) and 2 regulatory light chain subunits (MLC-2).</text>
</comment>
<feature type="domain" description="Myosin N-terminal SH3-like" evidence="24">
    <location>
        <begin position="32"/>
        <end position="81"/>
    </location>
</feature>
<keyword evidence="14 20" id="KW-0009">Actin-binding</keyword>
<dbReference type="FunFam" id="1.20.5.340:FF:000004">
    <property type="entry name" value="Myosin heavy chain"/>
    <property type="match status" value="1"/>
</dbReference>
<dbReference type="FunFam" id="1.20.5.340:FF:000013">
    <property type="entry name" value="Myosin heavy chain"/>
    <property type="match status" value="1"/>
</dbReference>
<dbReference type="SUPFAM" id="SSF90257">
    <property type="entry name" value="Myosin rod fragments"/>
    <property type="match status" value="4"/>
</dbReference>
<dbReference type="Gene3D" id="1.20.5.370">
    <property type="match status" value="5"/>
</dbReference>
<dbReference type="InterPro" id="IPR014751">
    <property type="entry name" value="XRCC4-like_C"/>
</dbReference>
<evidence type="ECO:0000256" key="19">
    <source>
        <dbReference type="ARBA" id="ARBA00041439"/>
    </source>
</evidence>
<dbReference type="FunFam" id="3.40.850.10:FF:000024">
    <property type="entry name" value="Myosin heavy chain, isoform J"/>
    <property type="match status" value="1"/>
</dbReference>
<protein>
    <recommendedName>
        <fullName evidence="17">Myosin-6</fullName>
    </recommendedName>
    <alternativeName>
        <fullName evidence="19">Myosin heavy chain 6</fullName>
    </alternativeName>
    <alternativeName>
        <fullName evidence="18">Myosin heavy chain, cardiac muscle alpha isoform</fullName>
    </alternativeName>
</protein>
<feature type="region of interest" description="Actin-binding" evidence="20">
    <location>
        <begin position="656"/>
        <end position="678"/>
    </location>
</feature>
<dbReference type="Pfam" id="PF00063">
    <property type="entry name" value="Myosin_head"/>
    <property type="match status" value="1"/>
</dbReference>
<dbReference type="FunFam" id="1.10.10.820:FF:000001">
    <property type="entry name" value="Myosin heavy chain"/>
    <property type="match status" value="1"/>
</dbReference>
<dbReference type="FunFam" id="1.20.5.340:FF:000002">
    <property type="entry name" value="Myosin heavy chain"/>
    <property type="match status" value="1"/>
</dbReference>
<evidence type="ECO:0000256" key="11">
    <source>
        <dbReference type="ARBA" id="ARBA00023123"/>
    </source>
</evidence>
<dbReference type="InterPro" id="IPR036961">
    <property type="entry name" value="Kinesin_motor_dom_sf"/>
</dbReference>
<dbReference type="FunFam" id="1.20.5.370:FF:000002">
    <property type="entry name" value="Myosin heavy chain"/>
    <property type="match status" value="1"/>
</dbReference>
<dbReference type="Gene3D" id="3.40.850.10">
    <property type="entry name" value="Kinesin motor domain"/>
    <property type="match status" value="1"/>
</dbReference>
<dbReference type="GO" id="GO:0030016">
    <property type="term" value="C:myofibril"/>
    <property type="evidence" value="ECO:0007669"/>
    <property type="project" value="UniProtKB-SubCell"/>
</dbReference>
<keyword evidence="13" id="KW-0514">Muscle protein</keyword>
<evidence type="ECO:0000256" key="17">
    <source>
        <dbReference type="ARBA" id="ARBA00039814"/>
    </source>
</evidence>
<evidence type="ECO:0000256" key="9">
    <source>
        <dbReference type="ARBA" id="ARBA00022860"/>
    </source>
</evidence>
<dbReference type="PROSITE" id="PS51456">
    <property type="entry name" value="MYOSIN_MOTOR"/>
    <property type="match status" value="1"/>
</dbReference>
<evidence type="ECO:0000256" key="14">
    <source>
        <dbReference type="ARBA" id="ARBA00023203"/>
    </source>
</evidence>
<evidence type="ECO:0000256" key="1">
    <source>
        <dbReference type="ARBA" id="ARBA00004657"/>
    </source>
</evidence>
<feature type="coiled-coil region" evidence="21">
    <location>
        <begin position="843"/>
        <end position="1235"/>
    </location>
</feature>
<dbReference type="GO" id="GO:0005524">
    <property type="term" value="F:ATP binding"/>
    <property type="evidence" value="ECO:0007669"/>
    <property type="project" value="UniProtKB-UniRule"/>
</dbReference>
<dbReference type="FunFam" id="1.20.5.370:FF:000008">
    <property type="entry name" value="Myosin heavy chain"/>
    <property type="match status" value="1"/>
</dbReference>
<evidence type="ECO:0000256" key="5">
    <source>
        <dbReference type="ARBA" id="ARBA00022490"/>
    </source>
</evidence>
<dbReference type="FunFam" id="1.20.5.340:FF:000003">
    <property type="entry name" value="Myosin heavy chain"/>
    <property type="match status" value="1"/>
</dbReference>
<dbReference type="Gene3D" id="1.20.58.530">
    <property type="match status" value="1"/>
</dbReference>
<evidence type="ECO:0000256" key="18">
    <source>
        <dbReference type="ARBA" id="ARBA00041383"/>
    </source>
</evidence>
<comment type="subcellular location">
    <subcellularLocation>
        <location evidence="1">Cytoplasm</location>
        <location evidence="1">Myofibril</location>
    </subcellularLocation>
</comment>
<comment type="similarity">
    <text evidence="2 20">Belongs to the TRAFAC class myosin-kinesin ATPase superfamily. Myosin family.</text>
</comment>
<evidence type="ECO:0000313" key="26">
    <source>
        <dbReference type="Proteomes" id="UP000694571"/>
    </source>
</evidence>
<keyword evidence="12 20" id="KW-0505">Motor protein</keyword>
<feature type="domain" description="Myosin motor" evidence="23">
    <location>
        <begin position="85"/>
        <end position="779"/>
    </location>
</feature>
<keyword evidence="9" id="KW-0112">Calmodulin-binding</keyword>
<evidence type="ECO:0000256" key="2">
    <source>
        <dbReference type="ARBA" id="ARBA00008314"/>
    </source>
</evidence>
<dbReference type="Gene3D" id="6.10.250.2420">
    <property type="match status" value="1"/>
</dbReference>
<dbReference type="Gene3D" id="1.20.120.720">
    <property type="entry name" value="Myosin VI head, motor domain, U50 subdomain"/>
    <property type="match status" value="1"/>
</dbReference>
<dbReference type="PRINTS" id="PR00193">
    <property type="entry name" value="MYOSINHEAVY"/>
</dbReference>
<dbReference type="PANTHER" id="PTHR45615">
    <property type="entry name" value="MYOSIN HEAVY CHAIN, NON-MUSCLE"/>
    <property type="match status" value="1"/>
</dbReference>
<dbReference type="InterPro" id="IPR002928">
    <property type="entry name" value="Myosin_tail"/>
</dbReference>
<evidence type="ECO:0000313" key="25">
    <source>
        <dbReference type="Ensembl" id="ENSSSCP00050030183.1"/>
    </source>
</evidence>
<dbReference type="Gene3D" id="1.20.5.4820">
    <property type="match status" value="1"/>
</dbReference>
<evidence type="ECO:0000256" key="8">
    <source>
        <dbReference type="ARBA" id="ARBA00022840"/>
    </source>
</evidence>
<accession>A0A8D1MZD0</accession>
<dbReference type="GO" id="GO:0016459">
    <property type="term" value="C:myosin complex"/>
    <property type="evidence" value="ECO:0007669"/>
    <property type="project" value="UniProtKB-KW"/>
</dbReference>
<dbReference type="Ensembl" id="ENSSSCT00050070231.1">
    <property type="protein sequence ID" value="ENSSSCP00050030183.1"/>
    <property type="gene ID" value="ENSSSCG00050051539.1"/>
</dbReference>
<evidence type="ECO:0000256" key="13">
    <source>
        <dbReference type="ARBA" id="ARBA00023179"/>
    </source>
</evidence>